<evidence type="ECO:0000313" key="1">
    <source>
        <dbReference type="EMBL" id="VAW61301.1"/>
    </source>
</evidence>
<dbReference type="EMBL" id="UOFG01000144">
    <property type="protein sequence ID" value="VAW61301.1"/>
    <property type="molecule type" value="Genomic_DNA"/>
</dbReference>
<organism evidence="1">
    <name type="scientific">hydrothermal vent metagenome</name>
    <dbReference type="NCBI Taxonomy" id="652676"/>
    <lineage>
        <taxon>unclassified sequences</taxon>
        <taxon>metagenomes</taxon>
        <taxon>ecological metagenomes</taxon>
    </lineage>
</organism>
<evidence type="ECO:0008006" key="2">
    <source>
        <dbReference type="Google" id="ProtNLM"/>
    </source>
</evidence>
<name>A0A3B0X0L3_9ZZZZ</name>
<gene>
    <name evidence="1" type="ORF">MNBD_GAMMA11-2414</name>
</gene>
<reference evidence="1" key="1">
    <citation type="submission" date="2018-06" db="EMBL/GenBank/DDBJ databases">
        <authorList>
            <person name="Zhirakovskaya E."/>
        </authorList>
    </citation>
    <scope>NUCLEOTIDE SEQUENCE</scope>
</reference>
<protein>
    <recommendedName>
        <fullName evidence="2">Roadblock/LAMTOR2 domain-containing protein</fullName>
    </recommendedName>
</protein>
<proteinExistence type="predicted"/>
<dbReference type="AlphaFoldDB" id="A0A3B0X0L3"/>
<accession>A0A3B0X0L3</accession>
<sequence length="135" mass="14750">MANKLEQELQAAITNIPECVAAGYVDLSTGMLLAIRTVDSHPAEVLEMLAAATSDMFQGPNVVAIENMFKKARGVEDTTHYFNEMIVNSDNLIHVFIRGKQNPEHVVGFICRKSANLGMVLTKSRSSMPTLEAAI</sequence>